<keyword evidence="2" id="KW-1185">Reference proteome</keyword>
<accession>A0ACC2V7G0</accession>
<sequence>MTTLQPTTGTKTSAEGRRDGDDYDIDHLAIVGAKRVSYYYDRPPYADDVGNFSYGIGHPMKPHRMRMTHNLVLNYGMLDHMQIYRPIRATKSQLTRFHTDEYIDLLERVMPETAEELTGGGTRCLTGEDCPAFEGVFEFCTISAGGSIGAAERINEGVTDIAINWAGGLHHAKKTEASGFCYVNDIVLGILELLRHHPRVLYIDIDIHHGDGVEEAFYSTDRVMTCSFHKFGDYFPGTGDVKDTGIKAGKNYAVNVPLRDGINDVSFPSIFEPDMGIAPNLSRAFGLPTIMVGGGGYTTKNVSRAWTNETSVMCGVKLDENLPYNDYLEYYGPRYKLEVLSNNMDDYNSKEYLNGIKARIIDNLRTMPFAPGVQMQQVPGMSLGKAIGVHTTAAASNEDVDFELDAKIRDIMKAKMTGDATSDEDEDMESDGDSGPVPTYPRIGSRAKRQGGGGMAASKGKSGTPGGSNARGNGKGKGKASNIVQGYSANFDADARLAASVNGNAPRRKRTFFNASAIGLPPLLPPGVITPTLNGTNGKAAVTAQLKQAGAKASGKGGDGKRSRRGSPSSVA</sequence>
<evidence type="ECO:0000313" key="1">
    <source>
        <dbReference type="EMBL" id="KAJ9095068.1"/>
    </source>
</evidence>
<dbReference type="EMBL" id="JASBWS010000130">
    <property type="protein sequence ID" value="KAJ9095068.1"/>
    <property type="molecule type" value="Genomic_DNA"/>
</dbReference>
<dbReference type="Proteomes" id="UP001230649">
    <property type="component" value="Unassembled WGS sequence"/>
</dbReference>
<organism evidence="1 2">
    <name type="scientific">Naganishia adeliensis</name>
    <dbReference type="NCBI Taxonomy" id="92952"/>
    <lineage>
        <taxon>Eukaryota</taxon>
        <taxon>Fungi</taxon>
        <taxon>Dikarya</taxon>
        <taxon>Basidiomycota</taxon>
        <taxon>Agaricomycotina</taxon>
        <taxon>Tremellomycetes</taxon>
        <taxon>Filobasidiales</taxon>
        <taxon>Filobasidiaceae</taxon>
        <taxon>Naganishia</taxon>
    </lineage>
</organism>
<proteinExistence type="predicted"/>
<reference evidence="1" key="1">
    <citation type="submission" date="2023-04" db="EMBL/GenBank/DDBJ databases">
        <title>Draft Genome sequencing of Naganishia species isolated from polar environments using Oxford Nanopore Technology.</title>
        <authorList>
            <person name="Leo P."/>
            <person name="Venkateswaran K."/>
        </authorList>
    </citation>
    <scope>NUCLEOTIDE SEQUENCE</scope>
    <source>
        <strain evidence="1">MNA-CCFEE 5262</strain>
    </source>
</reference>
<evidence type="ECO:0000313" key="2">
    <source>
        <dbReference type="Proteomes" id="UP001230649"/>
    </source>
</evidence>
<comment type="caution">
    <text evidence="1">The sequence shown here is derived from an EMBL/GenBank/DDBJ whole genome shotgun (WGS) entry which is preliminary data.</text>
</comment>
<gene>
    <name evidence="1" type="ORF">QFC20_006756</name>
</gene>
<name>A0ACC2V7G0_9TREE</name>
<protein>
    <submittedName>
        <fullName evidence="1">Uncharacterized protein</fullName>
    </submittedName>
</protein>